<dbReference type="InterPro" id="IPR051052">
    <property type="entry name" value="Diverse_substrate_MTase"/>
</dbReference>
<keyword evidence="6" id="KW-1185">Reference proteome</keyword>
<dbReference type="Pfam" id="PF08241">
    <property type="entry name" value="Methyltransf_11"/>
    <property type="match status" value="1"/>
</dbReference>
<dbReference type="SUPFAM" id="SSF53335">
    <property type="entry name" value="S-adenosyl-L-methionine-dependent methyltransferases"/>
    <property type="match status" value="1"/>
</dbReference>
<keyword evidence="3" id="KW-0808">Transferase</keyword>
<dbReference type="eggNOG" id="COG2226">
    <property type="taxonomic scope" value="Bacteria"/>
</dbReference>
<evidence type="ECO:0000313" key="5">
    <source>
        <dbReference type="EMBL" id="KFN50751.1"/>
    </source>
</evidence>
<evidence type="ECO:0000256" key="1">
    <source>
        <dbReference type="ARBA" id="ARBA00008361"/>
    </source>
</evidence>
<organism evidence="5 6">
    <name type="scientific">Arenimonas composti TR7-09 = DSM 18010</name>
    <dbReference type="NCBI Taxonomy" id="1121013"/>
    <lineage>
        <taxon>Bacteria</taxon>
        <taxon>Pseudomonadati</taxon>
        <taxon>Pseudomonadota</taxon>
        <taxon>Gammaproteobacteria</taxon>
        <taxon>Lysobacterales</taxon>
        <taxon>Lysobacteraceae</taxon>
        <taxon>Arenimonas</taxon>
    </lineage>
</organism>
<feature type="domain" description="Methyltransferase type 11" evidence="4">
    <location>
        <begin position="41"/>
        <end position="128"/>
    </location>
</feature>
<dbReference type="PANTHER" id="PTHR44942:SF4">
    <property type="entry name" value="METHYLTRANSFERASE TYPE 11 DOMAIN-CONTAINING PROTEIN"/>
    <property type="match status" value="1"/>
</dbReference>
<evidence type="ECO:0000313" key="6">
    <source>
        <dbReference type="Proteomes" id="UP000029391"/>
    </source>
</evidence>
<keyword evidence="2" id="KW-0489">Methyltransferase</keyword>
<sequence>MGFKDHFSGHAAIYAAARPTYPDELFDWLAAQCPSRTLAWDAGCGNGQASLALADRFDHVHATDASAAQIAAAPAHPRIHWAVEPGETSSLADASADLVTVAQAWHWFDHPRAIAEFRRVLRPGGVVALWTYGISRVDAAVDAVFDRLYDGPLGPYWPPERRHVENGYRELPFPFAEVTTPAFAMVQRWTLPQYLAYLRSWSASQRHLAATGVDAVSAMEADFAAAWGAPEMGREVRWPLGLRVGSS</sequence>
<reference evidence="5 6" key="1">
    <citation type="submission" date="2013-09" db="EMBL/GenBank/DDBJ databases">
        <title>Genome sequencing of Arenimonas composti.</title>
        <authorList>
            <person name="Chen F."/>
            <person name="Wang G."/>
        </authorList>
    </citation>
    <scope>NUCLEOTIDE SEQUENCE [LARGE SCALE GENOMIC DNA]</scope>
    <source>
        <strain evidence="5 6">TR7-09</strain>
    </source>
</reference>
<dbReference type="Gene3D" id="3.40.50.150">
    <property type="entry name" value="Vaccinia Virus protein VP39"/>
    <property type="match status" value="1"/>
</dbReference>
<dbReference type="InterPro" id="IPR013216">
    <property type="entry name" value="Methyltransf_11"/>
</dbReference>
<comment type="caution">
    <text evidence="5">The sequence shown here is derived from an EMBL/GenBank/DDBJ whole genome shotgun (WGS) entry which is preliminary data.</text>
</comment>
<protein>
    <recommendedName>
        <fullName evidence="4">Methyltransferase type 11 domain-containing protein</fullName>
    </recommendedName>
</protein>
<dbReference type="OrthoDB" id="9797252at2"/>
<dbReference type="Proteomes" id="UP000029391">
    <property type="component" value="Unassembled WGS sequence"/>
</dbReference>
<dbReference type="RefSeq" id="WP_026817090.1">
    <property type="nucleotide sequence ID" value="NZ_AUFF01000006.1"/>
</dbReference>
<proteinExistence type="inferred from homology"/>
<dbReference type="STRING" id="1121013.GCA_000426365_02097"/>
<dbReference type="GO" id="GO:0008757">
    <property type="term" value="F:S-adenosylmethionine-dependent methyltransferase activity"/>
    <property type="evidence" value="ECO:0007669"/>
    <property type="project" value="InterPro"/>
</dbReference>
<dbReference type="EMBL" id="AWXU01000017">
    <property type="protein sequence ID" value="KFN50751.1"/>
    <property type="molecule type" value="Genomic_DNA"/>
</dbReference>
<dbReference type="PANTHER" id="PTHR44942">
    <property type="entry name" value="METHYLTRANSF_11 DOMAIN-CONTAINING PROTEIN"/>
    <property type="match status" value="1"/>
</dbReference>
<gene>
    <name evidence="5" type="ORF">P873_06190</name>
</gene>
<evidence type="ECO:0000256" key="3">
    <source>
        <dbReference type="ARBA" id="ARBA00022679"/>
    </source>
</evidence>
<dbReference type="InterPro" id="IPR029063">
    <property type="entry name" value="SAM-dependent_MTases_sf"/>
</dbReference>
<dbReference type="GO" id="GO:0032259">
    <property type="term" value="P:methylation"/>
    <property type="evidence" value="ECO:0007669"/>
    <property type="project" value="UniProtKB-KW"/>
</dbReference>
<name>A0A091BG76_9GAMM</name>
<dbReference type="AlphaFoldDB" id="A0A091BG76"/>
<comment type="similarity">
    <text evidence="1">Belongs to the methyltransferase superfamily.</text>
</comment>
<dbReference type="CDD" id="cd02440">
    <property type="entry name" value="AdoMet_MTases"/>
    <property type="match status" value="1"/>
</dbReference>
<evidence type="ECO:0000259" key="4">
    <source>
        <dbReference type="Pfam" id="PF08241"/>
    </source>
</evidence>
<evidence type="ECO:0000256" key="2">
    <source>
        <dbReference type="ARBA" id="ARBA00022603"/>
    </source>
</evidence>
<accession>A0A091BG76</accession>